<dbReference type="PANTHER" id="PTHR36578">
    <property type="entry name" value="CHROMOSOME 15, WHOLE GENOME SHOTGUN SEQUENCE"/>
    <property type="match status" value="1"/>
</dbReference>
<dbReference type="PANTHER" id="PTHR36578:SF1">
    <property type="entry name" value="APPLE DOMAIN-CONTAINING PROTEIN"/>
    <property type="match status" value="1"/>
</dbReference>
<feature type="region of interest" description="Disordered" evidence="1">
    <location>
        <begin position="457"/>
        <end position="479"/>
    </location>
</feature>
<proteinExistence type="predicted"/>
<evidence type="ECO:0000313" key="3">
    <source>
        <dbReference type="EMBL" id="KAJ4408079.1"/>
    </source>
</evidence>
<keyword evidence="4" id="KW-1185">Reference proteome</keyword>
<dbReference type="EMBL" id="JAPEVA010000017">
    <property type="protein sequence ID" value="KAJ4408079.1"/>
    <property type="molecule type" value="Genomic_DNA"/>
</dbReference>
<evidence type="ECO:0000256" key="2">
    <source>
        <dbReference type="SAM" id="SignalP"/>
    </source>
</evidence>
<feature type="signal peptide" evidence="2">
    <location>
        <begin position="1"/>
        <end position="19"/>
    </location>
</feature>
<dbReference type="OrthoDB" id="271448at2759"/>
<organism evidence="3 4">
    <name type="scientific">Didymella pomorum</name>
    <dbReference type="NCBI Taxonomy" id="749634"/>
    <lineage>
        <taxon>Eukaryota</taxon>
        <taxon>Fungi</taxon>
        <taxon>Dikarya</taxon>
        <taxon>Ascomycota</taxon>
        <taxon>Pezizomycotina</taxon>
        <taxon>Dothideomycetes</taxon>
        <taxon>Pleosporomycetidae</taxon>
        <taxon>Pleosporales</taxon>
        <taxon>Pleosporineae</taxon>
        <taxon>Didymellaceae</taxon>
        <taxon>Didymella</taxon>
    </lineage>
</organism>
<dbReference type="AlphaFoldDB" id="A0A9W8ZII2"/>
<accession>A0A9W8ZII2</accession>
<evidence type="ECO:0000313" key="4">
    <source>
        <dbReference type="Proteomes" id="UP001140510"/>
    </source>
</evidence>
<feature type="compositionally biased region" description="Pro residues" evidence="1">
    <location>
        <begin position="470"/>
        <end position="479"/>
    </location>
</feature>
<comment type="caution">
    <text evidence="3">The sequence shown here is derived from an EMBL/GenBank/DDBJ whole genome shotgun (WGS) entry which is preliminary data.</text>
</comment>
<gene>
    <name evidence="3" type="ORF">N0V91_003427</name>
</gene>
<keyword evidence="2" id="KW-0732">Signal</keyword>
<dbReference type="Proteomes" id="UP001140510">
    <property type="component" value="Unassembled WGS sequence"/>
</dbReference>
<evidence type="ECO:0000256" key="1">
    <source>
        <dbReference type="SAM" id="MobiDB-lite"/>
    </source>
</evidence>
<name>A0A9W8ZII2_9PLEO</name>
<feature type="chain" id="PRO_5040877265" evidence="2">
    <location>
        <begin position="20"/>
        <end position="479"/>
    </location>
</feature>
<sequence length="479" mass="50243">MFGSRLAAIILSTAALAAAADPQLDIAAVADAGPPPQPTIATNAHDQTVPYDATSASAAAAATQSAQAFDTVADGSAVGSAPGSKVKRAACDPQWTGKGPVPSPDTASAFLAYAPFASLASAAPTPTGYNLAFKNLQAENNALGYMGFTLLDTYDTNLCASKCNEIYGCNAFNIAFERSPSKDPSPKGGACDQPPTTTFIKCVFWGGPVTTANAVNSGQYRNEYQVVIAGSNGYVNKSSDIVPGYSPGNYLDGKVINAPNDCNGASTYIGNQYWNDGKPFDTARCAAACSAQTRANPASPCRFFNTYIINKNNQAQGQYCAMYTQQWDNSYAASNQVVYNGATYQTSYSYSYTVSGYSYTCTKNSFGCPNPGRCGTYQNCANSNKGDCYCGTDTTGAQLCFQDESCDAPKCSKNSDCQSGYACLNANSCCGFAICVPANVCQNKKSKRFIFAKRQQEPAAGEECTAASCPNPPVSPDFS</sequence>
<reference evidence="3" key="1">
    <citation type="submission" date="2022-10" db="EMBL/GenBank/DDBJ databases">
        <title>Tapping the CABI collections for fungal endophytes: first genome assemblies for Collariella, Neodidymelliopsis, Ascochyta clinopodiicola, Didymella pomorum, Didymosphaeria variabile, Neocosmospora piperis and Neocucurbitaria cava.</title>
        <authorList>
            <person name="Hill R."/>
        </authorList>
    </citation>
    <scope>NUCLEOTIDE SEQUENCE</scope>
    <source>
        <strain evidence="3">IMI 355091</strain>
    </source>
</reference>
<protein>
    <submittedName>
        <fullName evidence="3">Uncharacterized protein</fullName>
    </submittedName>
</protein>